<gene>
    <name evidence="2" type="ORF">JL111_09130</name>
</gene>
<evidence type="ECO:0000256" key="1">
    <source>
        <dbReference type="SAM" id="SignalP"/>
    </source>
</evidence>
<evidence type="ECO:0000313" key="3">
    <source>
        <dbReference type="Proteomes" id="UP000644749"/>
    </source>
</evidence>
<evidence type="ECO:0008006" key="4">
    <source>
        <dbReference type="Google" id="ProtNLM"/>
    </source>
</evidence>
<evidence type="ECO:0000313" key="2">
    <source>
        <dbReference type="EMBL" id="MBL3673648.1"/>
    </source>
</evidence>
<accession>A0ABS1S4J8</accession>
<dbReference type="EMBL" id="JAESHT010000006">
    <property type="protein sequence ID" value="MBL3673648.1"/>
    <property type="molecule type" value="Genomic_DNA"/>
</dbReference>
<keyword evidence="3" id="KW-1185">Reference proteome</keyword>
<sequence>MLRFLCFCFLVAFAQPGHAQPAPPAPQHQQAARILWEVMQLDQLAPTLRDEALAEGREMAATMFPRGGTGRWLEQVAAIHTPARIRALFLRGVAEALPSTDPAHLQAGLAFYRTGLGRQLLALETRARVAMLDDKVEEAARRAWEQAQRQSTPRADRIERLIQAADLIEPNVAGGLNASVAFARGFEAGGGFPMPMGEDQMIADAWAEEPRMRADTESWIGAYLFLAYASLSDAQLDLYTIFAQSDGGRALARVMFAGFDGVFTRTSQDMGLAAAAELRGRQL</sequence>
<proteinExistence type="predicted"/>
<comment type="caution">
    <text evidence="2">The sequence shown here is derived from an EMBL/GenBank/DDBJ whole genome shotgun (WGS) entry which is preliminary data.</text>
</comment>
<name>A0ABS1S4J8_9RHOB</name>
<dbReference type="Proteomes" id="UP000644749">
    <property type="component" value="Unassembled WGS sequence"/>
</dbReference>
<dbReference type="RefSeq" id="WP_191310039.1">
    <property type="nucleotide sequence ID" value="NZ_BNCL01000007.1"/>
</dbReference>
<keyword evidence="1" id="KW-0732">Signal</keyword>
<organism evidence="2 3">
    <name type="scientific">Paracoccus aerius</name>
    <dbReference type="NCBI Taxonomy" id="1915382"/>
    <lineage>
        <taxon>Bacteria</taxon>
        <taxon>Pseudomonadati</taxon>
        <taxon>Pseudomonadota</taxon>
        <taxon>Alphaproteobacteria</taxon>
        <taxon>Rhodobacterales</taxon>
        <taxon>Paracoccaceae</taxon>
        <taxon>Paracoccus</taxon>
    </lineage>
</organism>
<reference evidence="2 3" key="1">
    <citation type="submission" date="2021-01" db="EMBL/GenBank/DDBJ databases">
        <title>011410 draft genome.</title>
        <authorList>
            <person name="Lang L."/>
        </authorList>
    </citation>
    <scope>NUCLEOTIDE SEQUENCE [LARGE SCALE GENOMIC DNA]</scope>
    <source>
        <strain evidence="2 3">KCTC 42845</strain>
    </source>
</reference>
<feature type="signal peptide" evidence="1">
    <location>
        <begin position="1"/>
        <end position="19"/>
    </location>
</feature>
<protein>
    <recommendedName>
        <fullName evidence="4">DUF2059 domain-containing protein</fullName>
    </recommendedName>
</protein>
<feature type="chain" id="PRO_5046306067" description="DUF2059 domain-containing protein" evidence="1">
    <location>
        <begin position="20"/>
        <end position="283"/>
    </location>
</feature>